<evidence type="ECO:0000313" key="1">
    <source>
        <dbReference type="EMBL" id="ADP75176.1"/>
    </source>
</evidence>
<reference evidence="1" key="1">
    <citation type="submission" date="2010-10" db="EMBL/GenBank/DDBJ databases">
        <title>Complete sequence of chromosome of Geobacillus sp. Y4.1MC1.</title>
        <authorList>
            <consortium name="US DOE Joint Genome Institute"/>
            <person name="Lucas S."/>
            <person name="Copeland A."/>
            <person name="Lapidus A."/>
            <person name="Cheng J.-F."/>
            <person name="Bruce D."/>
            <person name="Goodwin L."/>
            <person name="Pitluck S."/>
            <person name="Chertkov O."/>
            <person name="Zhang X."/>
            <person name="Detter J.C."/>
            <person name="Han C."/>
            <person name="Tapia R."/>
            <person name="Land M."/>
            <person name="Hauser L."/>
            <person name="Jeffries C."/>
            <person name="Kyrpides N."/>
            <person name="Ivanova N."/>
            <person name="Ovchinnikova G."/>
            <person name="Brumm P."/>
            <person name="Mead D."/>
            <person name="Woyke T."/>
        </authorList>
    </citation>
    <scope>NUCLEOTIDE SEQUENCE [LARGE SCALE GENOMIC DNA]</scope>
    <source>
        <strain evidence="1">Y4.1MC1</strain>
    </source>
</reference>
<dbReference type="EMBL" id="CP002293">
    <property type="protein sequence ID" value="ADP75176.1"/>
    <property type="molecule type" value="Genomic_DNA"/>
</dbReference>
<gene>
    <name evidence="1" type="ORF">GY4MC1_2467</name>
</gene>
<name>A0A7U3YGI5_GEOS0</name>
<protein>
    <submittedName>
        <fullName evidence="1">Uncharacterized protein</fullName>
    </submittedName>
</protein>
<sequence>MVYNQPGRSDKTIEFLEMAEKIKIEVIKEITAHNNGKGKDGNITQLRKILDEVKKMSTILCPNNYTPSYPRIIVDSWDYNVFCKQKMQRIAVKNT</sequence>
<proteinExistence type="predicted"/>
<dbReference type="KEGG" id="gmc:GY4MC1_2467"/>
<dbReference type="AlphaFoldDB" id="A0A7U3YGI5"/>
<accession>A0A7U3YGI5</accession>
<organism evidence="1">
    <name type="scientific">Geobacillus sp. (strain Y4.1MC1)</name>
    <dbReference type="NCBI Taxonomy" id="581103"/>
    <lineage>
        <taxon>Bacteria</taxon>
        <taxon>Bacillati</taxon>
        <taxon>Bacillota</taxon>
        <taxon>Bacilli</taxon>
        <taxon>Bacillales</taxon>
        <taxon>Anoxybacillaceae</taxon>
        <taxon>Geobacillus</taxon>
    </lineage>
</organism>